<evidence type="ECO:0000313" key="2">
    <source>
        <dbReference type="Proteomes" id="UP001153050"/>
    </source>
</evidence>
<protein>
    <submittedName>
        <fullName evidence="1">Uncharacterized protein</fullName>
    </submittedName>
</protein>
<accession>A0ABM9EFR3</accession>
<keyword evidence="2" id="KW-1185">Reference proteome</keyword>
<dbReference type="EMBL" id="CAKXZT010000164">
    <property type="protein sequence ID" value="CAH2408210.1"/>
    <property type="molecule type" value="Genomic_DNA"/>
</dbReference>
<comment type="caution">
    <text evidence="1">The sequence shown here is derived from an EMBL/GenBank/DDBJ whole genome shotgun (WGS) entry which is preliminary data.</text>
</comment>
<sequence>MKDVLAMLRFAQNPRDCVAGFRLMQLLPGVLRFGRAARQSRIARQTCGRWQRTRAGRCGRCEL</sequence>
<proteinExistence type="predicted"/>
<reference evidence="1 2" key="1">
    <citation type="submission" date="2022-03" db="EMBL/GenBank/DDBJ databases">
        <authorList>
            <person name="Brunel B."/>
        </authorList>
    </citation>
    <scope>NUCLEOTIDE SEQUENCE [LARGE SCALE GENOMIC DNA]</scope>
    <source>
        <strain evidence="1">STM5069sample</strain>
    </source>
</reference>
<gene>
    <name evidence="1" type="ORF">MES5069_660013</name>
</gene>
<evidence type="ECO:0000313" key="1">
    <source>
        <dbReference type="EMBL" id="CAH2408210.1"/>
    </source>
</evidence>
<name>A0ABM9EFR3_9HYPH</name>
<dbReference type="Proteomes" id="UP001153050">
    <property type="component" value="Unassembled WGS sequence"/>
</dbReference>
<organism evidence="1 2">
    <name type="scientific">Mesorhizobium escarrei</name>
    <dbReference type="NCBI Taxonomy" id="666018"/>
    <lineage>
        <taxon>Bacteria</taxon>
        <taxon>Pseudomonadati</taxon>
        <taxon>Pseudomonadota</taxon>
        <taxon>Alphaproteobacteria</taxon>
        <taxon>Hyphomicrobiales</taxon>
        <taxon>Phyllobacteriaceae</taxon>
        <taxon>Mesorhizobium</taxon>
    </lineage>
</organism>